<dbReference type="EMBL" id="CP035807">
    <property type="protein sequence ID" value="QEN04378.1"/>
    <property type="molecule type" value="Genomic_DNA"/>
</dbReference>
<dbReference type="PROSITE" id="PS51257">
    <property type="entry name" value="PROKAR_LIPOPROTEIN"/>
    <property type="match status" value="1"/>
</dbReference>
<organism evidence="1 2">
    <name type="scientific">Thiospirochaeta perfilievii</name>
    <dbReference type="NCBI Taxonomy" id="252967"/>
    <lineage>
        <taxon>Bacteria</taxon>
        <taxon>Pseudomonadati</taxon>
        <taxon>Spirochaetota</taxon>
        <taxon>Spirochaetia</taxon>
        <taxon>Spirochaetales</taxon>
        <taxon>Spirochaetaceae</taxon>
        <taxon>Thiospirochaeta</taxon>
    </lineage>
</organism>
<dbReference type="OrthoDB" id="9757947at2"/>
<dbReference type="PANTHER" id="PTHR43739">
    <property type="entry name" value="XYLOGLUCANASE (EUROFUNG)"/>
    <property type="match status" value="1"/>
</dbReference>
<keyword evidence="2" id="KW-1185">Reference proteome</keyword>
<dbReference type="KEGG" id="sper:EW093_06590"/>
<dbReference type="Gene3D" id="2.130.10.10">
    <property type="entry name" value="YVTN repeat-like/Quinoprotein amine dehydrogenase"/>
    <property type="match status" value="2"/>
</dbReference>
<dbReference type="InterPro" id="IPR052025">
    <property type="entry name" value="Xyloglucanase_GH74"/>
</dbReference>
<sequence>MKNRMRNIFLLIVSLTIITGCTTTTRSSSEKKLNSNKLPQYTQEGWKNVRIVGGGYIPGFVFSTKQKDLIYARTDMGGAYRWNPENNSWLPLTDFVGVEDYGRLGIASIATDPVEPNRLVIAAGTYTNDWDPTNSQMLVSEDYGDTFLRVDMPFKMGGNMPGRGAGERLAIDPNSNNIIYFGSNDAGLWRSEDYGHTWAEVTSFPTPGNIYDGNFEKFAGGFRHFFGIVWVMFDPASNSEANGSQNIYAGVIDTEYTILESNDAGKTWHPLEGQLDNINPNFKLNEEGVYAQWDENPDTGKYYPIKSTYSSDGAMIISYNAGIGPYSSSFQGGAIWKYTFATKEWKDISLPKHDFDPSYVTTDRGVGSVSVQWDNPKVLVATTLNEWWPDEIIYRSTDGGENWDPIWYIDSYPERINKYSMDITEAPWLDWGGEKTLPEQSPKLGWMLTDIEIDPFNPNRMMYGTGANVHGTNNLTNWDKNKKIKIEVMGLGIEETAILDLVASPLEDGPILYSGMGDIGGFVHWDLNKSPNMIVNPQVSAINSIDYAEQKPTFVVRMGDGKLGISEDAGRTWRNSESIIPGIESGWSGQIAVSSDASTILWAPSQGKDVHYSPDTGKTWIKSQGIPSNVKIVSDRVNPNKFYAISDSIFYSSNDGARTFEIINDTTFVTENSDLKTASDLTSVVNHEGDLWYAGGKQGLFHSTDGGVTWDAIQYIDECPIIGLGKEAPNANYQTLYTNSKIDGQWGFYRSEDMGLSWTRINDDEHQFGAANSTITGDQRVYGRVYIGTNGRGIQYRDLK</sequence>
<dbReference type="SUPFAM" id="SSF110296">
    <property type="entry name" value="Oligoxyloglucan reducing end-specific cellobiohydrolase"/>
    <property type="match status" value="2"/>
</dbReference>
<dbReference type="PANTHER" id="PTHR43739:SF5">
    <property type="entry name" value="EXO-ALPHA-SIALIDASE"/>
    <property type="match status" value="1"/>
</dbReference>
<dbReference type="InterPro" id="IPR015943">
    <property type="entry name" value="WD40/YVTN_repeat-like_dom_sf"/>
</dbReference>
<dbReference type="RefSeq" id="WP_149567625.1">
    <property type="nucleotide sequence ID" value="NZ_CP035807.1"/>
</dbReference>
<accession>A0A5C1QAL1</accession>
<reference evidence="1 2" key="1">
    <citation type="submission" date="2019-02" db="EMBL/GenBank/DDBJ databases">
        <authorList>
            <person name="Fomenkov A."/>
            <person name="Dubinina G."/>
            <person name="Grabovich M."/>
            <person name="Vincze T."/>
            <person name="Roberts R.J."/>
        </authorList>
    </citation>
    <scope>NUCLEOTIDE SEQUENCE [LARGE SCALE GENOMIC DNA]</scope>
    <source>
        <strain evidence="1 2">P</strain>
    </source>
</reference>
<name>A0A5C1QAL1_9SPIO</name>
<protein>
    <submittedName>
        <fullName evidence="1">Xyloglucanase</fullName>
    </submittedName>
</protein>
<dbReference type="Proteomes" id="UP000323824">
    <property type="component" value="Chromosome"/>
</dbReference>
<evidence type="ECO:0000313" key="1">
    <source>
        <dbReference type="EMBL" id="QEN04378.1"/>
    </source>
</evidence>
<dbReference type="GO" id="GO:0010411">
    <property type="term" value="P:xyloglucan metabolic process"/>
    <property type="evidence" value="ECO:0007669"/>
    <property type="project" value="TreeGrafter"/>
</dbReference>
<proteinExistence type="predicted"/>
<dbReference type="AlphaFoldDB" id="A0A5C1QAL1"/>
<gene>
    <name evidence="1" type="ORF">EW093_06590</name>
</gene>
<reference evidence="1 2" key="2">
    <citation type="submission" date="2019-09" db="EMBL/GenBank/DDBJ databases">
        <title>Complete Genome Sequence and Methylome Analysis of free living Spirochaetas.</title>
        <authorList>
            <person name="Leshcheva N."/>
            <person name="Mikheeva N."/>
        </authorList>
    </citation>
    <scope>NUCLEOTIDE SEQUENCE [LARGE SCALE GENOMIC DNA]</scope>
    <source>
        <strain evidence="1 2">P</strain>
    </source>
</reference>
<evidence type="ECO:0000313" key="2">
    <source>
        <dbReference type="Proteomes" id="UP000323824"/>
    </source>
</evidence>